<dbReference type="STRING" id="81409.SAMN04515656_11841"/>
<dbReference type="SUPFAM" id="SSF143414">
    <property type="entry name" value="CcmK-like"/>
    <property type="match status" value="1"/>
</dbReference>
<dbReference type="EMBL" id="FNRK01000018">
    <property type="protein sequence ID" value="SEA64784.1"/>
    <property type="molecule type" value="Genomic_DNA"/>
</dbReference>
<name>A0A1H4CWP6_9FIRM</name>
<dbReference type="RefSeq" id="WP_090308465.1">
    <property type="nucleotide sequence ID" value="NZ_FNRK01000018.1"/>
</dbReference>
<evidence type="ECO:0000256" key="1">
    <source>
        <dbReference type="ARBA" id="ARBA00024322"/>
    </source>
</evidence>
<sequence>MIGDKVSGKVLVSRLLTAVNDFMIDDYELPEGYVDMGLFTTACDGVGYVAADDATKMANIEVAKIYSTYGGSGKMNDGQTFGMITGPTVSDVQRGLRYVREFVEEQASLYSISEDDSVVLYSECVSKIGRYFAKAYNLPQGSSIVYLLAPAIYGVAGIDEMTDYADVELVQYFGSPTHSNLCGGIFTGSQSQCRSAAESFKNAIFDYVDDPVEY</sequence>
<evidence type="ECO:0000259" key="3">
    <source>
        <dbReference type="SMART" id="SM00877"/>
    </source>
</evidence>
<dbReference type="SMART" id="SM00877">
    <property type="entry name" value="BMC"/>
    <property type="match status" value="2"/>
</dbReference>
<accession>A0A1H4CWP6</accession>
<proteinExistence type="predicted"/>
<dbReference type="Proteomes" id="UP000199394">
    <property type="component" value="Unassembled WGS sequence"/>
</dbReference>
<comment type="subcellular location">
    <subcellularLocation>
        <location evidence="1">Bacterial microcompartment</location>
    </subcellularLocation>
</comment>
<dbReference type="GO" id="GO:0031469">
    <property type="term" value="C:bacterial microcompartment"/>
    <property type="evidence" value="ECO:0007669"/>
    <property type="project" value="UniProtKB-SubCell"/>
</dbReference>
<keyword evidence="2" id="KW-1283">Bacterial microcompartment</keyword>
<dbReference type="Pfam" id="PF00936">
    <property type="entry name" value="BMC"/>
    <property type="match status" value="1"/>
</dbReference>
<evidence type="ECO:0000313" key="5">
    <source>
        <dbReference type="Proteomes" id="UP000199394"/>
    </source>
</evidence>
<feature type="domain" description="Bacterial microcompartment" evidence="3">
    <location>
        <begin position="141"/>
        <end position="211"/>
    </location>
</feature>
<keyword evidence="5" id="KW-1185">Reference proteome</keyword>
<dbReference type="InterPro" id="IPR037233">
    <property type="entry name" value="CcmK-like_sf"/>
</dbReference>
<dbReference type="Gene3D" id="3.30.70.1710">
    <property type="match status" value="2"/>
</dbReference>
<dbReference type="InterPro" id="IPR000249">
    <property type="entry name" value="BMC_dom"/>
</dbReference>
<evidence type="ECO:0000256" key="2">
    <source>
        <dbReference type="ARBA" id="ARBA00024446"/>
    </source>
</evidence>
<evidence type="ECO:0000313" key="4">
    <source>
        <dbReference type="EMBL" id="SEA64784.1"/>
    </source>
</evidence>
<dbReference type="AlphaFoldDB" id="A0A1H4CWP6"/>
<dbReference type="OrthoDB" id="3283at2"/>
<protein>
    <submittedName>
        <fullName evidence="4">Ethanolamine utilization protein EutL</fullName>
    </submittedName>
</protein>
<organism evidence="4 5">
    <name type="scientific">Eubacterium aggregans</name>
    <dbReference type="NCBI Taxonomy" id="81409"/>
    <lineage>
        <taxon>Bacteria</taxon>
        <taxon>Bacillati</taxon>
        <taxon>Bacillota</taxon>
        <taxon>Clostridia</taxon>
        <taxon>Eubacteriales</taxon>
        <taxon>Eubacteriaceae</taxon>
        <taxon>Eubacterium</taxon>
    </lineage>
</organism>
<feature type="domain" description="Bacterial microcompartment" evidence="3">
    <location>
        <begin position="34"/>
        <end position="118"/>
    </location>
</feature>
<reference evidence="4 5" key="1">
    <citation type="submission" date="2016-10" db="EMBL/GenBank/DDBJ databases">
        <authorList>
            <person name="de Groot N.N."/>
        </authorList>
    </citation>
    <scope>NUCLEOTIDE SEQUENCE [LARGE SCALE GENOMIC DNA]</scope>
    <source>
        <strain evidence="4 5">SR12</strain>
    </source>
</reference>
<gene>
    <name evidence="4" type="ORF">SAMN04515656_11841</name>
</gene>